<organism evidence="1">
    <name type="scientific">freshwater metagenome</name>
    <dbReference type="NCBI Taxonomy" id="449393"/>
    <lineage>
        <taxon>unclassified sequences</taxon>
        <taxon>metagenomes</taxon>
        <taxon>ecological metagenomes</taxon>
    </lineage>
</organism>
<dbReference type="InterPro" id="IPR008792">
    <property type="entry name" value="PQQD"/>
</dbReference>
<gene>
    <name evidence="1" type="ORF">UFOPK3773_02229</name>
</gene>
<protein>
    <submittedName>
        <fullName evidence="1">Unannotated protein</fullName>
    </submittedName>
</protein>
<evidence type="ECO:0000313" key="1">
    <source>
        <dbReference type="EMBL" id="CAB4964179.1"/>
    </source>
</evidence>
<sequence>MTHFTRASDTITTRLSDEKVVAMDVNTAQYFGLDGPAAHVWDLLEAPHTLDEVVTSLLDAYDIDEPTCRAQSEAFLADMAVKRLIVASE</sequence>
<dbReference type="AlphaFoldDB" id="A0A6J7LDN9"/>
<dbReference type="Pfam" id="PF05402">
    <property type="entry name" value="PqqD"/>
    <property type="match status" value="1"/>
</dbReference>
<dbReference type="EMBL" id="CAFBNF010000361">
    <property type="protein sequence ID" value="CAB4964179.1"/>
    <property type="molecule type" value="Genomic_DNA"/>
</dbReference>
<reference evidence="1" key="1">
    <citation type="submission" date="2020-05" db="EMBL/GenBank/DDBJ databases">
        <authorList>
            <person name="Chiriac C."/>
            <person name="Salcher M."/>
            <person name="Ghai R."/>
            <person name="Kavagutti S V."/>
        </authorList>
    </citation>
    <scope>NUCLEOTIDE SEQUENCE</scope>
</reference>
<dbReference type="InterPro" id="IPR041881">
    <property type="entry name" value="PqqD_sf"/>
</dbReference>
<proteinExistence type="predicted"/>
<accession>A0A6J7LDN9</accession>
<name>A0A6J7LDN9_9ZZZZ</name>
<dbReference type="Gene3D" id="1.10.10.1150">
    <property type="entry name" value="Coenzyme PQQ synthesis protein D (PqqD)"/>
    <property type="match status" value="1"/>
</dbReference>